<dbReference type="SUPFAM" id="SSF52540">
    <property type="entry name" value="P-loop containing nucleoside triphosphate hydrolases"/>
    <property type="match status" value="1"/>
</dbReference>
<accession>A0A7X1J8U5</accession>
<feature type="transmembrane region" description="Helical" evidence="1">
    <location>
        <begin position="476"/>
        <end position="495"/>
    </location>
</feature>
<dbReference type="Pfam" id="PF05729">
    <property type="entry name" value="NACHT"/>
    <property type="match status" value="1"/>
</dbReference>
<dbReference type="Gene3D" id="3.40.50.300">
    <property type="entry name" value="P-loop containing nucleotide triphosphate hydrolases"/>
    <property type="match status" value="1"/>
</dbReference>
<feature type="domain" description="NACHT" evidence="2">
    <location>
        <begin position="141"/>
        <end position="264"/>
    </location>
</feature>
<comment type="caution">
    <text evidence="3">The sequence shown here is derived from an EMBL/GenBank/DDBJ whole genome shotgun (WGS) entry which is preliminary data.</text>
</comment>
<gene>
    <name evidence="3" type="ORF">H4N64_19630</name>
</gene>
<dbReference type="InterPro" id="IPR027417">
    <property type="entry name" value="P-loop_NTPase"/>
</dbReference>
<dbReference type="RefSeq" id="WP_186283675.1">
    <property type="nucleotide sequence ID" value="NZ_JACMSF010000020.1"/>
</dbReference>
<keyword evidence="1" id="KW-0812">Transmembrane</keyword>
<feature type="transmembrane region" description="Helical" evidence="1">
    <location>
        <begin position="536"/>
        <end position="558"/>
    </location>
</feature>
<evidence type="ECO:0000313" key="4">
    <source>
        <dbReference type="Proteomes" id="UP000584670"/>
    </source>
</evidence>
<dbReference type="PROSITE" id="PS50837">
    <property type="entry name" value="NACHT"/>
    <property type="match status" value="1"/>
</dbReference>
<dbReference type="Proteomes" id="UP000584670">
    <property type="component" value="Unassembled WGS sequence"/>
</dbReference>
<dbReference type="SMART" id="SM00382">
    <property type="entry name" value="AAA"/>
    <property type="match status" value="1"/>
</dbReference>
<name>A0A7X1J8U5_9ACTN</name>
<dbReference type="AlphaFoldDB" id="A0A7X1J8U5"/>
<proteinExistence type="predicted"/>
<feature type="transmembrane region" description="Helical" evidence="1">
    <location>
        <begin position="452"/>
        <end position="470"/>
    </location>
</feature>
<organism evidence="3 4">
    <name type="scientific">Streptomyces cupreus</name>
    <dbReference type="NCBI Taxonomy" id="2759956"/>
    <lineage>
        <taxon>Bacteria</taxon>
        <taxon>Bacillati</taxon>
        <taxon>Actinomycetota</taxon>
        <taxon>Actinomycetes</taxon>
        <taxon>Kitasatosporales</taxon>
        <taxon>Streptomycetaceae</taxon>
        <taxon>Streptomyces</taxon>
    </lineage>
</organism>
<keyword evidence="1" id="KW-0472">Membrane</keyword>
<feature type="transmembrane region" description="Helical" evidence="1">
    <location>
        <begin position="597"/>
        <end position="619"/>
    </location>
</feature>
<sequence>MAVGGSGSRVAVAWVAVTCVLVGGALAYVLAGRQGSLGVSDRMSLISMVAALLALVLALIGWLATRSGAHEDEAAAVARLVREVRSVGEPQWMHSLGGDLKAIDVTFSFRPYAHARAAALPPTPAGQLERVVEDYRAVRPRRLVITGEPGAGKTVLARKLVMELNKARGESEPVAVLVALADWDTREGLGDWIARHLERDFGMPRRSARRVVRGRRVLPVLDGLDEMDAAEVAAEDSRARAALEALARYQDGTDPAPLVLTCRTRRYDELEADGSHILDAARIEIDPVDPEQAVRFLEQRGAARRPAAWQPVLDELRNAPSGTLARDLSTPWRLMLTATVYERRGDPGDLLRAATGPDGSVAELLLGRFIGAAADNAPGEAGRYEERLIHERLHQLALTLGADGADETDLVLLRLADRVRGALRPTVLVGLVALAILPALVLARWDSYVDELFLAGAVLFLTCYLLYWELRESGGIFSPSFSAMATPPLGGPLWRLGLRRMWHARSVWTYAVLAMLVFSLWVALPEAWGGLGDPWVLWLTGGFMAVVVGLGVITQLDSTAVGPSGPIRTGWYLIALATLLLSSGQMVSGHIGLGDLIFTDGLLAAALTGMQDWIGYHIYRIRHPRLGLRFQAFLDWSVTAGLLRTSGVAYQFRHREFQEWVVRNPEPVRRP</sequence>
<feature type="transmembrane region" description="Helical" evidence="1">
    <location>
        <begin position="12"/>
        <end position="31"/>
    </location>
</feature>
<keyword evidence="4" id="KW-1185">Reference proteome</keyword>
<evidence type="ECO:0000256" key="1">
    <source>
        <dbReference type="SAM" id="Phobius"/>
    </source>
</evidence>
<feature type="transmembrane region" description="Helical" evidence="1">
    <location>
        <begin position="43"/>
        <end position="64"/>
    </location>
</feature>
<feature type="transmembrane region" description="Helical" evidence="1">
    <location>
        <begin position="427"/>
        <end position="445"/>
    </location>
</feature>
<protein>
    <submittedName>
        <fullName evidence="3">NACHT domain-containing protein</fullName>
    </submittedName>
</protein>
<evidence type="ECO:0000259" key="2">
    <source>
        <dbReference type="PROSITE" id="PS50837"/>
    </source>
</evidence>
<reference evidence="3 4" key="1">
    <citation type="submission" date="2020-08" db="EMBL/GenBank/DDBJ databases">
        <title>Streptomyces sp. PSKA01 genome sequencing and assembly.</title>
        <authorList>
            <person name="Mandal S."/>
            <person name="Maiti P.K."/>
            <person name="Das P."/>
        </authorList>
    </citation>
    <scope>NUCLEOTIDE SEQUENCE [LARGE SCALE GENOMIC DNA]</scope>
    <source>
        <strain evidence="3 4">PSKA01</strain>
    </source>
</reference>
<feature type="transmembrane region" description="Helical" evidence="1">
    <location>
        <begin position="507"/>
        <end position="524"/>
    </location>
</feature>
<dbReference type="InterPro" id="IPR003593">
    <property type="entry name" value="AAA+_ATPase"/>
</dbReference>
<evidence type="ECO:0000313" key="3">
    <source>
        <dbReference type="EMBL" id="MBC2903792.1"/>
    </source>
</evidence>
<feature type="transmembrane region" description="Helical" evidence="1">
    <location>
        <begin position="570"/>
        <end position="591"/>
    </location>
</feature>
<dbReference type="EMBL" id="JACMSF010000020">
    <property type="protein sequence ID" value="MBC2903792.1"/>
    <property type="molecule type" value="Genomic_DNA"/>
</dbReference>
<keyword evidence="1" id="KW-1133">Transmembrane helix</keyword>
<dbReference type="InterPro" id="IPR007111">
    <property type="entry name" value="NACHT_NTPase"/>
</dbReference>